<dbReference type="Pfam" id="PF24034">
    <property type="entry name" value="DUF7343"/>
    <property type="match status" value="1"/>
</dbReference>
<dbReference type="InterPro" id="IPR055767">
    <property type="entry name" value="DUF7343"/>
</dbReference>
<reference evidence="5 6" key="1">
    <citation type="journal article" date="2019" name="Nat. Commun.">
        <title>A new type of DNA phosphorothioation-based antiviral system in archaea.</title>
        <authorList>
            <person name="Xiong L."/>
            <person name="Liu S."/>
            <person name="Chen S."/>
            <person name="Xiao Y."/>
            <person name="Zhu B."/>
            <person name="Gao Y."/>
            <person name="Zhang Y."/>
            <person name="Chen B."/>
            <person name="Luo J."/>
            <person name="Deng Z."/>
            <person name="Chen X."/>
            <person name="Wang L."/>
            <person name="Chen S."/>
        </authorList>
    </citation>
    <scope>NUCLEOTIDE SEQUENCE [LARGE SCALE GENOMIC DNA]</scope>
    <source>
        <strain evidence="5 6">CBA1105</strain>
    </source>
</reference>
<dbReference type="InterPro" id="IPR036390">
    <property type="entry name" value="WH_DNA-bd_sf"/>
</dbReference>
<feature type="domain" description="DUF7343" evidence="3">
    <location>
        <begin position="349"/>
        <end position="410"/>
    </location>
</feature>
<evidence type="ECO:0008006" key="7">
    <source>
        <dbReference type="Google" id="ProtNLM"/>
    </source>
</evidence>
<name>A0A4D6HGE9_9EURY</name>
<keyword evidence="2" id="KW-0812">Transmembrane</keyword>
<feature type="region of interest" description="Disordered" evidence="1">
    <location>
        <begin position="309"/>
        <end position="344"/>
    </location>
</feature>
<evidence type="ECO:0000259" key="4">
    <source>
        <dbReference type="Pfam" id="PF24036"/>
    </source>
</evidence>
<organism evidence="5 6">
    <name type="scientific">Halapricum salinum</name>
    <dbReference type="NCBI Taxonomy" id="1457250"/>
    <lineage>
        <taxon>Archaea</taxon>
        <taxon>Methanobacteriati</taxon>
        <taxon>Methanobacteriota</taxon>
        <taxon>Stenosarchaea group</taxon>
        <taxon>Halobacteria</taxon>
        <taxon>Halobacteriales</taxon>
        <taxon>Haloarculaceae</taxon>
        <taxon>Halapricum</taxon>
    </lineage>
</organism>
<feature type="compositionally biased region" description="Low complexity" evidence="1">
    <location>
        <begin position="240"/>
        <end position="270"/>
    </location>
</feature>
<evidence type="ECO:0000256" key="1">
    <source>
        <dbReference type="SAM" id="MobiDB-lite"/>
    </source>
</evidence>
<dbReference type="AlphaFoldDB" id="A0A4D6HGE9"/>
<accession>A0A4D6HGE9</accession>
<evidence type="ECO:0000256" key="2">
    <source>
        <dbReference type="SAM" id="Phobius"/>
    </source>
</evidence>
<dbReference type="Proteomes" id="UP000296706">
    <property type="component" value="Chromosome"/>
</dbReference>
<protein>
    <recommendedName>
        <fullName evidence="7">HTH iclR-type domain-containing protein</fullName>
    </recommendedName>
</protein>
<dbReference type="InterPro" id="IPR055769">
    <property type="entry name" value="DUF7345"/>
</dbReference>
<evidence type="ECO:0000259" key="3">
    <source>
        <dbReference type="Pfam" id="PF24034"/>
    </source>
</evidence>
<dbReference type="SUPFAM" id="SSF46785">
    <property type="entry name" value="Winged helix' DNA-binding domain"/>
    <property type="match status" value="1"/>
</dbReference>
<feature type="transmembrane region" description="Helical" evidence="2">
    <location>
        <begin position="279"/>
        <end position="303"/>
    </location>
</feature>
<dbReference type="Pfam" id="PF24036">
    <property type="entry name" value="DUF7345"/>
    <property type="match status" value="1"/>
</dbReference>
<dbReference type="GeneID" id="39849017"/>
<proteinExistence type="predicted"/>
<evidence type="ECO:0000313" key="6">
    <source>
        <dbReference type="Proteomes" id="UP000296706"/>
    </source>
</evidence>
<gene>
    <name evidence="5" type="ORF">DV733_14110</name>
</gene>
<sequence length="425" mass="45290">MVRRPHVIGFVILAVSLTGLVGVTGGMSGTQATGSLQPAAVDAGNVSDSTPDGFSRTSYTLTVYENGTVRWTTIHSRPLNESEVPAFESYAEEFNNTEMELYREFVAQAESLAATGTQSTNRTMNATNFRKHAHVARGGFNLGTQGKVEMSFLWTNLASVEGEQVVFGEAFDVGLYLGPNQRLTIRPGPGLVFASVDPGPDSQDDPDSQAESEWIAWEGEYEFNPERPLVTFQPAGRTMTTTQTVSTAATTTPTTSVGPTTSGQSPTTAPVETSADDGIGGMFVVGLIVLLLAGGTVALYRTVISADDGDERRVTQSTPSSDDSGAAAETPTEAEGSDEPATTVTDEELLSDTDRVASLLESHGGRMRQSAIVEETNWSKSKVSMLLSDMEEDDEITKLRVGRENIISLPGHEPDAAGSPFEDEE</sequence>
<keyword evidence="2" id="KW-1133">Transmembrane helix</keyword>
<feature type="region of interest" description="Disordered" evidence="1">
    <location>
        <begin position="240"/>
        <end position="273"/>
    </location>
</feature>
<keyword evidence="6" id="KW-1185">Reference proteome</keyword>
<evidence type="ECO:0000313" key="5">
    <source>
        <dbReference type="EMBL" id="QCC52296.1"/>
    </source>
</evidence>
<keyword evidence="2" id="KW-0472">Membrane</keyword>
<feature type="domain" description="DUF7345" evidence="4">
    <location>
        <begin position="61"/>
        <end position="190"/>
    </location>
</feature>
<dbReference type="OrthoDB" id="284722at2157"/>
<dbReference type="EMBL" id="CP031310">
    <property type="protein sequence ID" value="QCC52296.1"/>
    <property type="molecule type" value="Genomic_DNA"/>
</dbReference>
<dbReference type="KEGG" id="hsn:DV733_14110"/>
<dbReference type="RefSeq" id="WP_049992623.1">
    <property type="nucleotide sequence ID" value="NZ_CP031310.1"/>
</dbReference>